<dbReference type="InterPro" id="IPR045528">
    <property type="entry name" value="DO-GTPase2"/>
</dbReference>
<feature type="domain" description="Double-GTPase 2" evidence="2">
    <location>
        <begin position="60"/>
        <end position="287"/>
    </location>
</feature>
<protein>
    <recommendedName>
        <fullName evidence="2">Double-GTPase 2 domain-containing protein</fullName>
    </recommendedName>
</protein>
<dbReference type="InterPro" id="IPR027417">
    <property type="entry name" value="P-loop_NTPase"/>
</dbReference>
<evidence type="ECO:0000259" key="2">
    <source>
        <dbReference type="Pfam" id="PF19993"/>
    </source>
</evidence>
<reference evidence="3" key="1">
    <citation type="submission" date="2020-12" db="EMBL/GenBank/DDBJ databases">
        <title>Antibiotic resistance and phylogeny of Pseudomonas spp. isolated over three decades from chicken meat in the Norwegian food chain.</title>
        <authorList>
            <person name="Moen B."/>
        </authorList>
    </citation>
    <scope>NUCLEOTIDE SEQUENCE</scope>
    <source>
        <strain evidence="3">MF6762</strain>
    </source>
</reference>
<dbReference type="SUPFAM" id="SSF52540">
    <property type="entry name" value="P-loop containing nucleoside triphosphate hydrolases"/>
    <property type="match status" value="1"/>
</dbReference>
<accession>A0A8I1FWT9</accession>
<gene>
    <name evidence="3" type="ORF">JFT45_24550</name>
</gene>
<name>A0A8I1FWT9_9PSED</name>
<feature type="compositionally biased region" description="Acidic residues" evidence="1">
    <location>
        <begin position="1"/>
        <end position="19"/>
    </location>
</feature>
<dbReference type="Proteomes" id="UP000658390">
    <property type="component" value="Unassembled WGS sequence"/>
</dbReference>
<proteinExistence type="predicted"/>
<sequence>MDEHDEIDAVEGVDEDIDVFEQPPGTEPSDLESGWTPLPSSELLTIETADEFLRWRAASIIAVVGERNGGKTTLISEIYERFLRGAFADSCFCGSWSLSGFEMKNFQSRAESGAERPDTPRTSARDGLRFFHLAVADLDSLDVRTDLLISERAGETYREVRDSPSRATEMVELQRAAAIAFVVDGERVFNDRKRTEVFASARSIVRALSETGTIKPGARLQFVTTKYDLLDGDDAVDARAALDNFEDQMRNLFGQTYQVEAFRTAARDPSGELPAGTGVAPLFRSWLEPAVIVELAEPALPELTDEFDRLMLRRAL</sequence>
<evidence type="ECO:0000313" key="3">
    <source>
        <dbReference type="EMBL" id="MBJ2259677.1"/>
    </source>
</evidence>
<dbReference type="EMBL" id="JAEKCZ010000034">
    <property type="protein sequence ID" value="MBJ2259677.1"/>
    <property type="molecule type" value="Genomic_DNA"/>
</dbReference>
<feature type="region of interest" description="Disordered" evidence="1">
    <location>
        <begin position="1"/>
        <end position="37"/>
    </location>
</feature>
<comment type="caution">
    <text evidence="3">The sequence shown here is derived from an EMBL/GenBank/DDBJ whole genome shotgun (WGS) entry which is preliminary data.</text>
</comment>
<dbReference type="Gene3D" id="3.40.50.300">
    <property type="entry name" value="P-loop containing nucleotide triphosphate hydrolases"/>
    <property type="match status" value="1"/>
</dbReference>
<evidence type="ECO:0000256" key="1">
    <source>
        <dbReference type="SAM" id="MobiDB-lite"/>
    </source>
</evidence>
<dbReference type="AlphaFoldDB" id="A0A8I1FWT9"/>
<evidence type="ECO:0000313" key="4">
    <source>
        <dbReference type="Proteomes" id="UP000658390"/>
    </source>
</evidence>
<organism evidence="3 4">
    <name type="scientific">Pseudomonas psychrophila</name>
    <dbReference type="NCBI Taxonomy" id="122355"/>
    <lineage>
        <taxon>Bacteria</taxon>
        <taxon>Pseudomonadati</taxon>
        <taxon>Pseudomonadota</taxon>
        <taxon>Gammaproteobacteria</taxon>
        <taxon>Pseudomonadales</taxon>
        <taxon>Pseudomonadaceae</taxon>
        <taxon>Pseudomonas</taxon>
    </lineage>
</organism>
<dbReference type="Pfam" id="PF19993">
    <property type="entry name" value="DO-GTPase2"/>
    <property type="match status" value="1"/>
</dbReference>
<dbReference type="RefSeq" id="WP_198823036.1">
    <property type="nucleotide sequence ID" value="NZ_JAEKCZ010000034.1"/>
</dbReference>